<comment type="caution">
    <text evidence="20">The sequence shown here is derived from an EMBL/GenBank/DDBJ whole genome shotgun (WGS) entry which is preliminary data.</text>
</comment>
<dbReference type="PROSITE" id="PS50134">
    <property type="entry name" value="ZF_TAZ"/>
    <property type="match status" value="2"/>
</dbReference>
<feature type="domain" description="ZZ-type" evidence="18">
    <location>
        <begin position="1238"/>
        <end position="1288"/>
    </location>
</feature>
<feature type="region of interest" description="Disordered" evidence="16">
    <location>
        <begin position="145"/>
        <end position="216"/>
    </location>
</feature>
<dbReference type="InterPro" id="IPR013083">
    <property type="entry name" value="Znf_RING/FYVE/PHD"/>
</dbReference>
<evidence type="ECO:0000256" key="4">
    <source>
        <dbReference type="ARBA" id="ARBA00022679"/>
    </source>
</evidence>
<dbReference type="Gene3D" id="3.30.60.90">
    <property type="match status" value="1"/>
</dbReference>
<dbReference type="PROSITE" id="PS01357">
    <property type="entry name" value="ZF_ZZ_1"/>
    <property type="match status" value="1"/>
</dbReference>
<evidence type="ECO:0000259" key="18">
    <source>
        <dbReference type="PROSITE" id="PS50135"/>
    </source>
</evidence>
<evidence type="ECO:0000313" key="21">
    <source>
        <dbReference type="Proteomes" id="UP001485043"/>
    </source>
</evidence>
<evidence type="ECO:0000256" key="2">
    <source>
        <dbReference type="ARBA" id="ARBA00004123"/>
    </source>
</evidence>
<feature type="domain" description="TAZ-type" evidence="17">
    <location>
        <begin position="365"/>
        <end position="455"/>
    </location>
</feature>
<comment type="function">
    <text evidence="1">Acetyltransferase enzyme. Acetylates histones, giving a specific tag for transcriptional activation.</text>
</comment>
<dbReference type="SUPFAM" id="SSF57903">
    <property type="entry name" value="FYVE/PHD zinc finger"/>
    <property type="match status" value="1"/>
</dbReference>
<dbReference type="Pfam" id="PF00628">
    <property type="entry name" value="PHD"/>
    <property type="match status" value="1"/>
</dbReference>
<dbReference type="InterPro" id="IPR019787">
    <property type="entry name" value="Znf_PHD-finger"/>
</dbReference>
<dbReference type="SMART" id="SM01250">
    <property type="entry name" value="KAT11"/>
    <property type="match status" value="1"/>
</dbReference>
<feature type="domain" description="TAZ-type" evidence="17">
    <location>
        <begin position="1295"/>
        <end position="1382"/>
    </location>
</feature>
<name>A0AAW1TB30_9CHLO</name>
<feature type="region of interest" description="Disordered" evidence="16">
    <location>
        <begin position="96"/>
        <end position="127"/>
    </location>
</feature>
<dbReference type="InterPro" id="IPR019786">
    <property type="entry name" value="Zinc_finger_PHD-type_CS"/>
</dbReference>
<dbReference type="Proteomes" id="UP001485043">
    <property type="component" value="Unassembled WGS sequence"/>
</dbReference>
<dbReference type="PROSITE" id="PS01359">
    <property type="entry name" value="ZF_PHD_1"/>
    <property type="match status" value="1"/>
</dbReference>
<evidence type="ECO:0000256" key="8">
    <source>
        <dbReference type="ARBA" id="ARBA00022853"/>
    </source>
</evidence>
<evidence type="ECO:0000256" key="5">
    <source>
        <dbReference type="ARBA" id="ARBA00022723"/>
    </source>
</evidence>
<organism evidence="20 21">
    <name type="scientific">Apatococcus fuscideae</name>
    <dbReference type="NCBI Taxonomy" id="2026836"/>
    <lineage>
        <taxon>Eukaryota</taxon>
        <taxon>Viridiplantae</taxon>
        <taxon>Chlorophyta</taxon>
        <taxon>core chlorophytes</taxon>
        <taxon>Trebouxiophyceae</taxon>
        <taxon>Chlorellales</taxon>
        <taxon>Chlorellaceae</taxon>
        <taxon>Apatococcus</taxon>
    </lineage>
</organism>
<reference evidence="20 21" key="1">
    <citation type="journal article" date="2024" name="Nat. Commun.">
        <title>Phylogenomics reveals the evolutionary origins of lichenization in chlorophyte algae.</title>
        <authorList>
            <person name="Puginier C."/>
            <person name="Libourel C."/>
            <person name="Otte J."/>
            <person name="Skaloud P."/>
            <person name="Haon M."/>
            <person name="Grisel S."/>
            <person name="Petersen M."/>
            <person name="Berrin J.G."/>
            <person name="Delaux P.M."/>
            <person name="Dal Grande F."/>
            <person name="Keller J."/>
        </authorList>
    </citation>
    <scope>NUCLEOTIDE SEQUENCE [LARGE SCALE GENOMIC DNA]</scope>
    <source>
        <strain evidence="20 21">SAG 2523</strain>
    </source>
</reference>
<evidence type="ECO:0000313" key="20">
    <source>
        <dbReference type="EMBL" id="KAK9866770.1"/>
    </source>
</evidence>
<comment type="subcellular location">
    <subcellularLocation>
        <location evidence="2">Nucleus</location>
    </subcellularLocation>
</comment>
<evidence type="ECO:0000256" key="14">
    <source>
        <dbReference type="ARBA" id="ARBA00048017"/>
    </source>
</evidence>
<dbReference type="GO" id="GO:0005634">
    <property type="term" value="C:nucleus"/>
    <property type="evidence" value="ECO:0007669"/>
    <property type="project" value="UniProtKB-SubCell"/>
</dbReference>
<keyword evidence="21" id="KW-1185">Reference proteome</keyword>
<keyword evidence="10" id="KW-0010">Activator</keyword>
<dbReference type="InterPro" id="IPR043145">
    <property type="entry name" value="Znf_ZZ_sf"/>
</dbReference>
<dbReference type="Pfam" id="PF02135">
    <property type="entry name" value="zf-TAZ"/>
    <property type="match status" value="2"/>
</dbReference>
<proteinExistence type="predicted"/>
<feature type="region of interest" description="Disordered" evidence="16">
    <location>
        <begin position="1403"/>
        <end position="1423"/>
    </location>
</feature>
<feature type="domain" description="CBP/p300-type HAT" evidence="19">
    <location>
        <begin position="759"/>
        <end position="1236"/>
    </location>
</feature>
<dbReference type="SMART" id="SM00291">
    <property type="entry name" value="ZnF_ZZ"/>
    <property type="match status" value="1"/>
</dbReference>
<dbReference type="GO" id="GO:0003713">
    <property type="term" value="F:transcription coactivator activity"/>
    <property type="evidence" value="ECO:0007669"/>
    <property type="project" value="TreeGrafter"/>
</dbReference>
<dbReference type="GO" id="GO:0005667">
    <property type="term" value="C:transcription regulator complex"/>
    <property type="evidence" value="ECO:0007669"/>
    <property type="project" value="TreeGrafter"/>
</dbReference>
<evidence type="ECO:0000259" key="17">
    <source>
        <dbReference type="PROSITE" id="PS50134"/>
    </source>
</evidence>
<evidence type="ECO:0000256" key="15">
    <source>
        <dbReference type="PROSITE-ProRule" id="PRU00228"/>
    </source>
</evidence>
<feature type="region of interest" description="Disordered" evidence="16">
    <location>
        <begin position="1025"/>
        <end position="1052"/>
    </location>
</feature>
<dbReference type="SUPFAM" id="SSF57850">
    <property type="entry name" value="RING/U-box"/>
    <property type="match status" value="1"/>
</dbReference>
<dbReference type="InterPro" id="IPR036529">
    <property type="entry name" value="KIX_dom_sf"/>
</dbReference>
<dbReference type="EC" id="2.3.1.48" evidence="3"/>
<dbReference type="SMART" id="SM00249">
    <property type="entry name" value="PHD"/>
    <property type="match status" value="1"/>
</dbReference>
<keyword evidence="8" id="KW-0156">Chromatin regulator</keyword>
<feature type="compositionally biased region" description="Polar residues" evidence="16">
    <location>
        <begin position="118"/>
        <end position="127"/>
    </location>
</feature>
<keyword evidence="9" id="KW-0805">Transcription regulation</keyword>
<evidence type="ECO:0000256" key="16">
    <source>
        <dbReference type="SAM" id="MobiDB-lite"/>
    </source>
</evidence>
<evidence type="ECO:0000256" key="11">
    <source>
        <dbReference type="ARBA" id="ARBA00023163"/>
    </source>
</evidence>
<protein>
    <recommendedName>
        <fullName evidence="3">histone acetyltransferase</fullName>
        <ecNumber evidence="3">2.3.1.48</ecNumber>
    </recommendedName>
</protein>
<feature type="compositionally biased region" description="Polar residues" evidence="16">
    <location>
        <begin position="145"/>
        <end position="175"/>
    </location>
</feature>
<evidence type="ECO:0000256" key="10">
    <source>
        <dbReference type="ARBA" id="ARBA00023159"/>
    </source>
</evidence>
<dbReference type="InterPro" id="IPR001965">
    <property type="entry name" value="Znf_PHD"/>
</dbReference>
<keyword evidence="4" id="KW-0808">Transferase</keyword>
<feature type="region of interest" description="Disordered" evidence="16">
    <location>
        <begin position="1"/>
        <end position="24"/>
    </location>
</feature>
<sequence>MQVGPALSIAAHRPATSQSWKTWQSEEDVPERKVLMTQIFKLFSQRKPSVTAEWQEKLPDFVRRLEEALYRTASSKEDYTNQHTLEQRLQNVAKRMVSRHPAQQGRQPHPALLGLQHGQGTNQPALASTASNGFLNQLGLSSNVQQQNHPNSFSLGGRSLAQSSPQLNMQGNGFASPNLHPEGGLGLGNHGAPHHSSGSNGFMNPSLPAGGNQQISNSAQTNAIGQVPARGMMNTSHPDSGMVPSQVNSMQHIPNGLPGAAPLHPSHQNALRRGTQTGRGQGPYGNGADLQNPGGASAAGRQGAMIPVGAQQPSQPHSGGSMMPVVPPSPQVSSGHSAPDPGHALNSDVLNGHMGNGQHSLAGLSAEQRQELQQKKEYVAKQQRWLLFLRHCAKCTVPEGQCQYSSSCTVAKQLWRHILNCADPDCSYPRCVSSRELLKHHQKCQSSGCPVCTPVKQYVQRQRMMIQSRENTMQRQHNLDGRQLTQVQLAEQQRREQQQAQLAAVRSRAHSGQGGMMGVGHGMAPNFPHVKMEGGPRMPPGMVPTMNGARPSSTLGPSHDEPPGKRRCVVVSEKQATSLCEAQSADDIEGHLHDLRAPNGNRPIIRDDNTCQACGGTRLTFEPPILYCSACEQRIKRNHCYFTTPAALKKTDIGQGVWCQSCYTSSESTGLSTVQEAGAGLRGLGKGLNKADLEKRKNDEEQEEAWVQCDACSAWVHQICGMFNKGRNSDNVSYVCPMCLLDGLRKRERKPITNRPQALLDARDIQRTDLSDFLENRLRTELAKERAQRAAGRNLSPHQVETAEGLTIRVVNNVSQRLDVKAHFSAAFQAEGYPDGFKYQQKVICLFQRFDGMDVLLYTIYVQEYGDNDNCGSPNKKWVYLSYLDSVQYLKPNVPAADRGGLRLRTMVYHELLIGYLDYIKAHGFTSMFIWACPPTAGDDYILHVHPKEQKLPRSDRLRDWYLQMLRRAKAQGIVVHLSNLFDTFFEGGKDHRLPKCSIKDLPYFEGDFWPGEADKQLQLLKDEEAGGGPSKKMSKKAGKGSGKGNGKGKRYGLAGATADEQILSRIGTTIHPMREDFIVVHLREPCTSCRRYISGEPKYFHPDPPHKSVSRERTFEGISLDTPGASGGRVVNMSRLQLCQQCYEKEKAIANGSQQPPPAKLRALVPPMTLNDLQQQEVEAIPQCGDNNADIPSEFFVDRRQFLSLCQGNRYQFDTLRRAKHSSMMVLYHVHNPEAPAFVATCNPCGGEIEPGFGWRCTVCQDFDICTKCKNLHGHPHQLKAHAQKMDETRSRVTEEERVERQQQLARTMNLLVHASSCMQEACLSSNCAKVKKLFQHAVSCPAKVTGGCQLCKRMWALLQLHAKQCTCSIGACPVPRCNELRELRRRQLARQEEQRRTAYVNTLRHQKEHDRMHPGEASSSR</sequence>
<keyword evidence="6 15" id="KW-0863">Zinc-finger</keyword>
<dbReference type="EMBL" id="JALJOV010000135">
    <property type="protein sequence ID" value="KAK9866770.1"/>
    <property type="molecule type" value="Genomic_DNA"/>
</dbReference>
<dbReference type="SUPFAM" id="SSF57933">
    <property type="entry name" value="TAZ domain"/>
    <property type="match status" value="2"/>
</dbReference>
<evidence type="ECO:0000259" key="19">
    <source>
        <dbReference type="PROSITE" id="PS51727"/>
    </source>
</evidence>
<evidence type="ECO:0000256" key="9">
    <source>
        <dbReference type="ARBA" id="ARBA00023015"/>
    </source>
</evidence>
<dbReference type="PROSITE" id="PS50135">
    <property type="entry name" value="ZF_ZZ_2"/>
    <property type="match status" value="1"/>
</dbReference>
<dbReference type="PROSITE" id="PS51727">
    <property type="entry name" value="CBP_P300_HAT"/>
    <property type="match status" value="1"/>
</dbReference>
<dbReference type="Pfam" id="PF00569">
    <property type="entry name" value="ZZ"/>
    <property type="match status" value="1"/>
</dbReference>
<dbReference type="GO" id="GO:0031490">
    <property type="term" value="F:chromatin DNA binding"/>
    <property type="evidence" value="ECO:0007669"/>
    <property type="project" value="TreeGrafter"/>
</dbReference>
<feature type="region of interest" description="Disordered" evidence="16">
    <location>
        <begin position="257"/>
        <end position="360"/>
    </location>
</feature>
<dbReference type="SMART" id="SM00551">
    <property type="entry name" value="ZnF_TAZ"/>
    <property type="match status" value="2"/>
</dbReference>
<dbReference type="GO" id="GO:0008270">
    <property type="term" value="F:zinc ion binding"/>
    <property type="evidence" value="ECO:0007669"/>
    <property type="project" value="UniProtKB-KW"/>
</dbReference>
<dbReference type="InterPro" id="IPR011011">
    <property type="entry name" value="Znf_FYVE_PHD"/>
</dbReference>
<dbReference type="InterPro" id="IPR013178">
    <property type="entry name" value="Histone_AcTrfase_Rtt109/CBP"/>
</dbReference>
<dbReference type="Gene3D" id="3.30.40.10">
    <property type="entry name" value="Zinc/RING finger domain, C3HC4 (zinc finger)"/>
    <property type="match status" value="1"/>
</dbReference>
<dbReference type="PANTHER" id="PTHR13808:SF1">
    <property type="entry name" value="HISTONE ACETYLTRANSFERASE"/>
    <property type="match status" value="1"/>
</dbReference>
<dbReference type="InterPro" id="IPR000197">
    <property type="entry name" value="Znf_TAZ"/>
</dbReference>
<dbReference type="Gene3D" id="1.20.1020.10">
    <property type="entry name" value="TAZ domain"/>
    <property type="match status" value="2"/>
</dbReference>
<dbReference type="GO" id="GO:0045944">
    <property type="term" value="P:positive regulation of transcription by RNA polymerase II"/>
    <property type="evidence" value="ECO:0007669"/>
    <property type="project" value="TreeGrafter"/>
</dbReference>
<evidence type="ECO:0000256" key="1">
    <source>
        <dbReference type="ARBA" id="ARBA00002581"/>
    </source>
</evidence>
<dbReference type="GO" id="GO:0004402">
    <property type="term" value="F:histone acetyltransferase activity"/>
    <property type="evidence" value="ECO:0007669"/>
    <property type="project" value="InterPro"/>
</dbReference>
<keyword evidence="5" id="KW-0479">Metal-binding</keyword>
<feature type="compositionally biased region" description="Basic and acidic residues" evidence="16">
    <location>
        <begin position="1407"/>
        <end position="1416"/>
    </location>
</feature>
<keyword evidence="13" id="KW-0012">Acyltransferase</keyword>
<dbReference type="PANTHER" id="PTHR13808">
    <property type="entry name" value="CBP/P300-RELATED"/>
    <property type="match status" value="1"/>
</dbReference>
<keyword evidence="11" id="KW-0804">Transcription</keyword>
<dbReference type="GO" id="GO:0000123">
    <property type="term" value="C:histone acetyltransferase complex"/>
    <property type="evidence" value="ECO:0007669"/>
    <property type="project" value="TreeGrafter"/>
</dbReference>
<evidence type="ECO:0000256" key="6">
    <source>
        <dbReference type="ARBA" id="ARBA00022771"/>
    </source>
</evidence>
<comment type="catalytic activity">
    <reaction evidence="14">
        <text>L-lysyl-[protein] + acetyl-CoA = N(6)-acetyl-L-lysyl-[protein] + CoA + H(+)</text>
        <dbReference type="Rhea" id="RHEA:45948"/>
        <dbReference type="Rhea" id="RHEA-COMP:9752"/>
        <dbReference type="Rhea" id="RHEA-COMP:10731"/>
        <dbReference type="ChEBI" id="CHEBI:15378"/>
        <dbReference type="ChEBI" id="CHEBI:29969"/>
        <dbReference type="ChEBI" id="CHEBI:57287"/>
        <dbReference type="ChEBI" id="CHEBI:57288"/>
        <dbReference type="ChEBI" id="CHEBI:61930"/>
        <dbReference type="EC" id="2.3.1.48"/>
    </reaction>
</comment>
<accession>A0AAW1TB30</accession>
<dbReference type="Gene3D" id="1.10.246.20">
    <property type="entry name" value="Coactivator CBP, KIX domain"/>
    <property type="match status" value="1"/>
</dbReference>
<evidence type="ECO:0000256" key="13">
    <source>
        <dbReference type="ARBA" id="ARBA00023315"/>
    </source>
</evidence>
<keyword evidence="12" id="KW-0539">Nucleus</keyword>
<dbReference type="Pfam" id="PF08214">
    <property type="entry name" value="HAT_KAT11"/>
    <property type="match status" value="1"/>
</dbReference>
<dbReference type="InterPro" id="IPR031162">
    <property type="entry name" value="CBP_P300_HAT"/>
</dbReference>
<keyword evidence="7" id="KW-0862">Zinc</keyword>
<dbReference type="InterPro" id="IPR035898">
    <property type="entry name" value="TAZ_dom_sf"/>
</dbReference>
<evidence type="ECO:0000256" key="7">
    <source>
        <dbReference type="ARBA" id="ARBA00022833"/>
    </source>
</evidence>
<dbReference type="InterPro" id="IPR000433">
    <property type="entry name" value="Znf_ZZ"/>
</dbReference>
<evidence type="ECO:0000256" key="12">
    <source>
        <dbReference type="ARBA" id="ARBA00023242"/>
    </source>
</evidence>
<evidence type="ECO:0000256" key="3">
    <source>
        <dbReference type="ARBA" id="ARBA00013184"/>
    </source>
</evidence>
<gene>
    <name evidence="20" type="ORF">WJX84_010523</name>
</gene>